<proteinExistence type="inferred from homology"/>
<dbReference type="PROSITE" id="PS01031">
    <property type="entry name" value="SHSP"/>
    <property type="match status" value="1"/>
</dbReference>
<dbReference type="InterPro" id="IPR008978">
    <property type="entry name" value="HSP20-like_chaperone"/>
</dbReference>
<keyword evidence="5" id="KW-1185">Reference proteome</keyword>
<dbReference type="Gene3D" id="2.60.40.790">
    <property type="match status" value="1"/>
</dbReference>
<dbReference type="AlphaFoldDB" id="A0A5S5DWB9"/>
<protein>
    <submittedName>
        <fullName evidence="4">HSP20 family protein</fullName>
    </submittedName>
</protein>
<dbReference type="SUPFAM" id="SSF49764">
    <property type="entry name" value="HSP20-like chaperones"/>
    <property type="match status" value="1"/>
</dbReference>
<dbReference type="InterPro" id="IPR002068">
    <property type="entry name" value="A-crystallin/Hsp20_dom"/>
</dbReference>
<organism evidence="4 5">
    <name type="scientific">Tenacibaculum adriaticum</name>
    <dbReference type="NCBI Taxonomy" id="413713"/>
    <lineage>
        <taxon>Bacteria</taxon>
        <taxon>Pseudomonadati</taxon>
        <taxon>Bacteroidota</taxon>
        <taxon>Flavobacteriia</taxon>
        <taxon>Flavobacteriales</taxon>
        <taxon>Flavobacteriaceae</taxon>
        <taxon>Tenacibaculum</taxon>
    </lineage>
</organism>
<reference evidence="4 5" key="1">
    <citation type="submission" date="2019-07" db="EMBL/GenBank/DDBJ databases">
        <title>Genomic Encyclopedia of Type Strains, Phase IV (KMG-IV): sequencing the most valuable type-strain genomes for metagenomic binning, comparative biology and taxonomic classification.</title>
        <authorList>
            <person name="Goeker M."/>
        </authorList>
    </citation>
    <scope>NUCLEOTIDE SEQUENCE [LARGE SCALE GENOMIC DNA]</scope>
    <source>
        <strain evidence="4 5">DSM 18961</strain>
    </source>
</reference>
<dbReference type="Pfam" id="PF00011">
    <property type="entry name" value="HSP20"/>
    <property type="match status" value="1"/>
</dbReference>
<evidence type="ECO:0000259" key="3">
    <source>
        <dbReference type="PROSITE" id="PS01031"/>
    </source>
</evidence>
<gene>
    <name evidence="4" type="ORF">C7447_101881</name>
</gene>
<sequence>MTTLAKTKRRNRFLSPWSNESLLPWNDNFFSSRFKDLMKLDDAFKDDFFEDDSLMPAMNVKENKKDFDIEFAAPGFNKEDFEVSIENDVLHVSAKKEKETKEEEDNYSRKEFSYKSFQRSSSLPNSVDLDQDVKASYKNGILKVKLLKNEKAEEEKSSKKVIEVK</sequence>
<dbReference type="EMBL" id="VNIA01000001">
    <property type="protein sequence ID" value="TYQ00271.1"/>
    <property type="molecule type" value="Genomic_DNA"/>
</dbReference>
<evidence type="ECO:0000256" key="1">
    <source>
        <dbReference type="PROSITE-ProRule" id="PRU00285"/>
    </source>
</evidence>
<comment type="caution">
    <text evidence="4">The sequence shown here is derived from an EMBL/GenBank/DDBJ whole genome shotgun (WGS) entry which is preliminary data.</text>
</comment>
<dbReference type="PANTHER" id="PTHR11527">
    <property type="entry name" value="HEAT-SHOCK PROTEIN 20 FAMILY MEMBER"/>
    <property type="match status" value="1"/>
</dbReference>
<evidence type="ECO:0000256" key="2">
    <source>
        <dbReference type="RuleBase" id="RU003616"/>
    </source>
</evidence>
<dbReference type="RefSeq" id="WP_246143014.1">
    <property type="nucleotide sequence ID" value="NZ_VNIA01000001.1"/>
</dbReference>
<dbReference type="Proteomes" id="UP000323136">
    <property type="component" value="Unassembled WGS sequence"/>
</dbReference>
<name>A0A5S5DWB9_9FLAO</name>
<evidence type="ECO:0000313" key="4">
    <source>
        <dbReference type="EMBL" id="TYQ00271.1"/>
    </source>
</evidence>
<accession>A0A5S5DWB9</accession>
<dbReference type="InterPro" id="IPR031107">
    <property type="entry name" value="Small_HSP"/>
</dbReference>
<evidence type="ECO:0000313" key="5">
    <source>
        <dbReference type="Proteomes" id="UP000323136"/>
    </source>
</evidence>
<comment type="similarity">
    <text evidence="1 2">Belongs to the small heat shock protein (HSP20) family.</text>
</comment>
<feature type="domain" description="SHSP" evidence="3">
    <location>
        <begin position="49"/>
        <end position="165"/>
    </location>
</feature>
<dbReference type="CDD" id="cd06464">
    <property type="entry name" value="ACD_sHsps-like"/>
    <property type="match status" value="1"/>
</dbReference>